<keyword evidence="3 5" id="KW-0133">Cell shape</keyword>
<evidence type="ECO:0000256" key="2">
    <source>
        <dbReference type="ARBA" id="ARBA00013855"/>
    </source>
</evidence>
<keyword evidence="9" id="KW-1185">Reference proteome</keyword>
<name>A0ABV1DXU2_9FIRM</name>
<comment type="similarity">
    <text evidence="1 5">Belongs to the MreC family.</text>
</comment>
<evidence type="ECO:0000259" key="7">
    <source>
        <dbReference type="Pfam" id="PF04085"/>
    </source>
</evidence>
<comment type="caution">
    <text evidence="8">The sequence shown here is derived from an EMBL/GenBank/DDBJ whole genome shotgun (WGS) entry which is preliminary data.</text>
</comment>
<dbReference type="Proteomes" id="UP001489509">
    <property type="component" value="Unassembled WGS sequence"/>
</dbReference>
<accession>A0ABV1DXU2</accession>
<evidence type="ECO:0000256" key="5">
    <source>
        <dbReference type="PIRNR" id="PIRNR038471"/>
    </source>
</evidence>
<dbReference type="EMBL" id="JBBMFD010000003">
    <property type="protein sequence ID" value="MEQ2439865.1"/>
    <property type="molecule type" value="Genomic_DNA"/>
</dbReference>
<dbReference type="PANTHER" id="PTHR34138:SF1">
    <property type="entry name" value="CELL SHAPE-DETERMINING PROTEIN MREC"/>
    <property type="match status" value="1"/>
</dbReference>
<proteinExistence type="inferred from homology"/>
<feature type="coiled-coil region" evidence="6">
    <location>
        <begin position="69"/>
        <end position="113"/>
    </location>
</feature>
<feature type="domain" description="Rod shape-determining protein MreC beta-barrel core" evidence="7">
    <location>
        <begin position="123"/>
        <end position="274"/>
    </location>
</feature>
<sequence>MKSFFKTKRFKALLAIVLVLSGFMVYSITTHGMGTIPSSLVSAVTKPFEQLASWVSGLADDVFGGFVLTSQLKEQVASMEEEIRTLREQQVDYAQIKSENEELRQYLDLKKENPDFVLQDAQVIKRDASDPFASFTISVGSLHGVERGDPVITPDGLVGCVDVVEETQSIVRTVLDNSIGIGAMDSHTQTSGQISANTLTLARDDKCRMNNIKRENAISRGDIIITSGVGKGYPRGLIIGTVEEVLQESDGISNYAIVKPAADVRNVRNVMVIKDFTATPIPDESVTGDGGGAQ</sequence>
<dbReference type="NCBIfam" id="TIGR00219">
    <property type="entry name" value="mreC"/>
    <property type="match status" value="1"/>
</dbReference>
<dbReference type="Gene3D" id="2.40.10.340">
    <property type="entry name" value="Rod shape-determining protein MreC, domain 1"/>
    <property type="match status" value="1"/>
</dbReference>
<dbReference type="RefSeq" id="WP_349218131.1">
    <property type="nucleotide sequence ID" value="NZ_JBBMFD010000003.1"/>
</dbReference>
<evidence type="ECO:0000256" key="1">
    <source>
        <dbReference type="ARBA" id="ARBA00009369"/>
    </source>
</evidence>
<evidence type="ECO:0000256" key="4">
    <source>
        <dbReference type="ARBA" id="ARBA00032089"/>
    </source>
</evidence>
<evidence type="ECO:0000313" key="8">
    <source>
        <dbReference type="EMBL" id="MEQ2439865.1"/>
    </source>
</evidence>
<dbReference type="Pfam" id="PF04085">
    <property type="entry name" value="MreC"/>
    <property type="match status" value="1"/>
</dbReference>
<dbReference type="InterPro" id="IPR007221">
    <property type="entry name" value="MreC"/>
</dbReference>
<keyword evidence="6" id="KW-0175">Coiled coil</keyword>
<evidence type="ECO:0000313" key="9">
    <source>
        <dbReference type="Proteomes" id="UP001489509"/>
    </source>
</evidence>
<dbReference type="PANTHER" id="PTHR34138">
    <property type="entry name" value="CELL SHAPE-DETERMINING PROTEIN MREC"/>
    <property type="match status" value="1"/>
</dbReference>
<gene>
    <name evidence="8" type="primary">mreC</name>
    <name evidence="8" type="ORF">WMO26_03380</name>
</gene>
<evidence type="ECO:0000256" key="3">
    <source>
        <dbReference type="ARBA" id="ARBA00022960"/>
    </source>
</evidence>
<protein>
    <recommendedName>
        <fullName evidence="2 5">Cell shape-determining protein MreC</fullName>
    </recommendedName>
    <alternativeName>
        <fullName evidence="4 5">Cell shape protein MreC</fullName>
    </alternativeName>
</protein>
<dbReference type="InterPro" id="IPR055342">
    <property type="entry name" value="MreC_beta-barrel_core"/>
</dbReference>
<dbReference type="InterPro" id="IPR042175">
    <property type="entry name" value="Cell/Rod_MreC_2"/>
</dbReference>
<dbReference type="PIRSF" id="PIRSF038471">
    <property type="entry name" value="MreC"/>
    <property type="match status" value="1"/>
</dbReference>
<evidence type="ECO:0000256" key="6">
    <source>
        <dbReference type="SAM" id="Coils"/>
    </source>
</evidence>
<reference evidence="8 9" key="1">
    <citation type="submission" date="2024-03" db="EMBL/GenBank/DDBJ databases">
        <title>Human intestinal bacterial collection.</title>
        <authorList>
            <person name="Pauvert C."/>
            <person name="Hitch T.C.A."/>
            <person name="Clavel T."/>
        </authorList>
    </citation>
    <scope>NUCLEOTIDE SEQUENCE [LARGE SCALE GENOMIC DNA]</scope>
    <source>
        <strain evidence="8 9">CLA-JM-H44</strain>
    </source>
</reference>
<dbReference type="Gene3D" id="2.40.10.350">
    <property type="entry name" value="Rod shape-determining protein MreC, domain 2"/>
    <property type="match status" value="1"/>
</dbReference>
<organism evidence="8 9">
    <name type="scientific">Solibaculum intestinale</name>
    <dbReference type="NCBI Taxonomy" id="3133165"/>
    <lineage>
        <taxon>Bacteria</taxon>
        <taxon>Bacillati</taxon>
        <taxon>Bacillota</taxon>
        <taxon>Clostridia</taxon>
        <taxon>Eubacteriales</taxon>
        <taxon>Oscillospiraceae</taxon>
        <taxon>Solibaculum</taxon>
    </lineage>
</organism>
<comment type="function">
    <text evidence="5">Involved in formation and maintenance of cell shape.</text>
</comment>
<dbReference type="InterPro" id="IPR042177">
    <property type="entry name" value="Cell/Rod_1"/>
</dbReference>